<dbReference type="PANTHER" id="PTHR47505">
    <property type="entry name" value="DNA UTILIZATION PROTEIN YHGH"/>
    <property type="match status" value="1"/>
</dbReference>
<dbReference type="InterPro" id="IPR000836">
    <property type="entry name" value="PRTase_dom"/>
</dbReference>
<gene>
    <name evidence="2" type="ORF">IQ217_10360</name>
</gene>
<dbReference type="PANTHER" id="PTHR47505:SF1">
    <property type="entry name" value="DNA UTILIZATION PROTEIN YHGH"/>
    <property type="match status" value="1"/>
</dbReference>
<evidence type="ECO:0000256" key="1">
    <source>
        <dbReference type="ARBA" id="ARBA00008007"/>
    </source>
</evidence>
<dbReference type="Proteomes" id="UP000658720">
    <property type="component" value="Unassembled WGS sequence"/>
</dbReference>
<evidence type="ECO:0000313" key="2">
    <source>
        <dbReference type="EMBL" id="MBE9254234.1"/>
    </source>
</evidence>
<accession>A0ABR9VSA4</accession>
<comment type="caution">
    <text evidence="2">The sequence shown here is derived from an EMBL/GenBank/DDBJ whole genome shotgun (WGS) entry which is preliminary data.</text>
</comment>
<dbReference type="InterPro" id="IPR051910">
    <property type="entry name" value="ComF/GntX_DNA_util-trans"/>
</dbReference>
<evidence type="ECO:0000313" key="3">
    <source>
        <dbReference type="Proteomes" id="UP000658720"/>
    </source>
</evidence>
<sequence>MWQSIRSLLFQNPCPLCQKPSKDQFCRDCTGQILSHRLPPHLRQWQGNFPRFVWGQYEGQLRRALTVMKFEQQPGIGLWLGEQLAEQWLQQPQAKLKIPPQVVPIPLNNRKQAQRGFNQAERIAAGFCRLTRYPLHPQALQRPKDTQALFGLSPGDRQRELQSALVTGPGFNTHQPWLILDDIITTGTTALEARRVMEQRGAKVMGIVAIATPSFSRPTELGQRR</sequence>
<protein>
    <submittedName>
        <fullName evidence="2">ComF family protein</fullName>
    </submittedName>
</protein>
<keyword evidence="3" id="KW-1185">Reference proteome</keyword>
<comment type="similarity">
    <text evidence="1">Belongs to the ComF/GntX family.</text>
</comment>
<name>A0ABR9VSA4_9SYNC</name>
<dbReference type="SUPFAM" id="SSF53271">
    <property type="entry name" value="PRTase-like"/>
    <property type="match status" value="1"/>
</dbReference>
<organism evidence="2 3">
    <name type="scientific">Synechocystis salina LEGE 00031</name>
    <dbReference type="NCBI Taxonomy" id="1828736"/>
    <lineage>
        <taxon>Bacteria</taxon>
        <taxon>Bacillati</taxon>
        <taxon>Cyanobacteriota</taxon>
        <taxon>Cyanophyceae</taxon>
        <taxon>Synechococcales</taxon>
        <taxon>Merismopediaceae</taxon>
        <taxon>Synechocystis</taxon>
    </lineage>
</organism>
<reference evidence="2 3" key="1">
    <citation type="submission" date="2020-10" db="EMBL/GenBank/DDBJ databases">
        <authorList>
            <person name="Castelo-Branco R."/>
            <person name="Eusebio N."/>
            <person name="Adriana R."/>
            <person name="Vieira A."/>
            <person name="Brugerolle De Fraissinette N."/>
            <person name="Rezende De Castro R."/>
            <person name="Schneider M.P."/>
            <person name="Vasconcelos V."/>
            <person name="Leao P.N."/>
        </authorList>
    </citation>
    <scope>NUCLEOTIDE SEQUENCE [LARGE SCALE GENOMIC DNA]</scope>
    <source>
        <strain evidence="2 3">LEGE 00031</strain>
    </source>
</reference>
<dbReference type="InterPro" id="IPR029057">
    <property type="entry name" value="PRTase-like"/>
</dbReference>
<dbReference type="CDD" id="cd06223">
    <property type="entry name" value="PRTases_typeI"/>
    <property type="match status" value="1"/>
</dbReference>
<proteinExistence type="inferred from homology"/>
<dbReference type="RefSeq" id="WP_194019877.1">
    <property type="nucleotide sequence ID" value="NZ_JADEVV010000026.1"/>
</dbReference>
<dbReference type="Gene3D" id="3.40.50.2020">
    <property type="match status" value="1"/>
</dbReference>
<dbReference type="EMBL" id="JADEVV010000026">
    <property type="protein sequence ID" value="MBE9254234.1"/>
    <property type="molecule type" value="Genomic_DNA"/>
</dbReference>